<evidence type="ECO:0000313" key="3">
    <source>
        <dbReference type="EMBL" id="MPQ87095.1"/>
    </source>
</evidence>
<protein>
    <submittedName>
        <fullName evidence="3">Transposase</fullName>
    </submittedName>
</protein>
<name>A0A5N7K0A0_9PSED</name>
<organism evidence="3 4">
    <name type="scientific">Pseudomonas kitaguniensis</name>
    <dbReference type="NCBI Taxonomy" id="2607908"/>
    <lineage>
        <taxon>Bacteria</taxon>
        <taxon>Pseudomonadati</taxon>
        <taxon>Pseudomonadota</taxon>
        <taxon>Gammaproteobacteria</taxon>
        <taxon>Pseudomonadales</taxon>
        <taxon>Pseudomonadaceae</taxon>
        <taxon>Pseudomonas</taxon>
    </lineage>
</organism>
<proteinExistence type="inferred from homology"/>
<dbReference type="InterPro" id="IPR051839">
    <property type="entry name" value="RD_transcriptional_regulator"/>
</dbReference>
<evidence type="ECO:0000256" key="1">
    <source>
        <dbReference type="ARBA" id="ARBA00009964"/>
    </source>
</evidence>
<dbReference type="Pfam" id="PF01527">
    <property type="entry name" value="HTH_Tnp_1"/>
    <property type="match status" value="1"/>
</dbReference>
<dbReference type="RefSeq" id="WP_152751611.1">
    <property type="nucleotide sequence ID" value="NZ_VUBA01000199.1"/>
</dbReference>
<dbReference type="PANTHER" id="PTHR33215">
    <property type="entry name" value="PROTEIN DISTAL ANTENNA"/>
    <property type="match status" value="1"/>
</dbReference>
<dbReference type="PANTHER" id="PTHR33215:SF12">
    <property type="entry name" value="TRANSPOSASE INSN FOR INSERTION SEQUENCE ELEMENT IS911A-RELATED"/>
    <property type="match status" value="1"/>
</dbReference>
<dbReference type="Proteomes" id="UP000325438">
    <property type="component" value="Unassembled WGS sequence"/>
</dbReference>
<gene>
    <name evidence="3" type="ORF">F0170_25830</name>
</gene>
<feature type="coiled-coil region" evidence="2">
    <location>
        <begin position="62"/>
        <end position="89"/>
    </location>
</feature>
<dbReference type="Gene3D" id="1.10.10.60">
    <property type="entry name" value="Homeodomain-like"/>
    <property type="match status" value="1"/>
</dbReference>
<comment type="caution">
    <text evidence="3">The sequence shown here is derived from an EMBL/GenBank/DDBJ whole genome shotgun (WGS) entry which is preliminary data.</text>
</comment>
<dbReference type="AlphaFoldDB" id="A0A5N7K0A0"/>
<evidence type="ECO:0000256" key="2">
    <source>
        <dbReference type="SAM" id="Coils"/>
    </source>
</evidence>
<dbReference type="GO" id="GO:0003677">
    <property type="term" value="F:DNA binding"/>
    <property type="evidence" value="ECO:0007669"/>
    <property type="project" value="InterPro"/>
</dbReference>
<dbReference type="GO" id="GO:0004803">
    <property type="term" value="F:transposase activity"/>
    <property type="evidence" value="ECO:0007669"/>
    <property type="project" value="InterPro"/>
</dbReference>
<sequence length="162" mass="18535">MNERKVYSREFKQRAACMVIDDECSVPDVCATLEIGPTALRRWVDQVRKERQGQPVKGTKAITDEQREIQNLKAKIKRMELEAEILKRLAAALDVGSRSFPMIAELRESYPTAIVCRTFGVKRSSFYEWIGRLGQPDARREELKAKVVEVARSKPGRAWAPE</sequence>
<dbReference type="InterPro" id="IPR009057">
    <property type="entry name" value="Homeodomain-like_sf"/>
</dbReference>
<dbReference type="SUPFAM" id="SSF46689">
    <property type="entry name" value="Homeodomain-like"/>
    <property type="match status" value="1"/>
</dbReference>
<keyword evidence="2" id="KW-0175">Coiled coil</keyword>
<reference evidence="3 4" key="1">
    <citation type="submission" date="2019-09" db="EMBL/GenBank/DDBJ databases">
        <title>The draft genomes of Allium pathogen Pseudomonas sp.</title>
        <authorList>
            <person name="Fujikawa T."/>
            <person name="Sawada H."/>
        </authorList>
    </citation>
    <scope>NUCLEOTIDE SEQUENCE [LARGE SCALE GENOMIC DNA]</scope>
    <source>
        <strain evidence="3 4">MAFF 730085</strain>
    </source>
</reference>
<evidence type="ECO:0000313" key="4">
    <source>
        <dbReference type="Proteomes" id="UP000325438"/>
    </source>
</evidence>
<accession>A0A5N7K0A0</accession>
<dbReference type="GO" id="GO:0006313">
    <property type="term" value="P:DNA transposition"/>
    <property type="evidence" value="ECO:0007669"/>
    <property type="project" value="InterPro"/>
</dbReference>
<dbReference type="InterPro" id="IPR002514">
    <property type="entry name" value="Transposase_8"/>
</dbReference>
<comment type="similarity">
    <text evidence="1">Belongs to the transposase 8 family.</text>
</comment>
<dbReference type="EMBL" id="VUBA01000199">
    <property type="protein sequence ID" value="MPQ87095.1"/>
    <property type="molecule type" value="Genomic_DNA"/>
</dbReference>